<feature type="non-terminal residue" evidence="1">
    <location>
        <position position="97"/>
    </location>
</feature>
<evidence type="ECO:0000313" key="2">
    <source>
        <dbReference type="Proteomes" id="UP000217790"/>
    </source>
</evidence>
<reference evidence="2" key="1">
    <citation type="journal article" date="2017" name="Nat. Ecol. Evol.">
        <title>Genome expansion and lineage-specific genetic innovations in the forest pathogenic fungi Armillaria.</title>
        <authorList>
            <person name="Sipos G."/>
            <person name="Prasanna A.N."/>
            <person name="Walter M.C."/>
            <person name="O'Connor E."/>
            <person name="Balint B."/>
            <person name="Krizsan K."/>
            <person name="Kiss B."/>
            <person name="Hess J."/>
            <person name="Varga T."/>
            <person name="Slot J."/>
            <person name="Riley R."/>
            <person name="Boka B."/>
            <person name="Rigling D."/>
            <person name="Barry K."/>
            <person name="Lee J."/>
            <person name="Mihaltcheva S."/>
            <person name="LaButti K."/>
            <person name="Lipzen A."/>
            <person name="Waldron R."/>
            <person name="Moloney N.M."/>
            <person name="Sperisen C."/>
            <person name="Kredics L."/>
            <person name="Vagvoelgyi C."/>
            <person name="Patrignani A."/>
            <person name="Fitzpatrick D."/>
            <person name="Nagy I."/>
            <person name="Doyle S."/>
            <person name="Anderson J.B."/>
            <person name="Grigoriev I.V."/>
            <person name="Gueldener U."/>
            <person name="Muensterkoetter M."/>
            <person name="Nagy L.G."/>
        </authorList>
    </citation>
    <scope>NUCLEOTIDE SEQUENCE [LARGE SCALE GENOMIC DNA]</scope>
    <source>
        <strain evidence="2">Ar21-2</strain>
    </source>
</reference>
<dbReference type="AlphaFoldDB" id="A0A2H3CFJ6"/>
<evidence type="ECO:0008006" key="3">
    <source>
        <dbReference type="Google" id="ProtNLM"/>
    </source>
</evidence>
<dbReference type="EMBL" id="KZ293724">
    <property type="protein sequence ID" value="PBK81835.1"/>
    <property type="molecule type" value="Genomic_DNA"/>
</dbReference>
<dbReference type="OrthoDB" id="2668963at2759"/>
<organism evidence="1 2">
    <name type="scientific">Armillaria gallica</name>
    <name type="common">Bulbous honey fungus</name>
    <name type="synonym">Armillaria bulbosa</name>
    <dbReference type="NCBI Taxonomy" id="47427"/>
    <lineage>
        <taxon>Eukaryota</taxon>
        <taxon>Fungi</taxon>
        <taxon>Dikarya</taxon>
        <taxon>Basidiomycota</taxon>
        <taxon>Agaricomycotina</taxon>
        <taxon>Agaricomycetes</taxon>
        <taxon>Agaricomycetidae</taxon>
        <taxon>Agaricales</taxon>
        <taxon>Marasmiineae</taxon>
        <taxon>Physalacriaceae</taxon>
        <taxon>Armillaria</taxon>
    </lineage>
</organism>
<feature type="non-terminal residue" evidence="1">
    <location>
        <position position="1"/>
    </location>
</feature>
<protein>
    <recommendedName>
        <fullName evidence="3">HTH CENPB-type domain-containing protein</fullName>
    </recommendedName>
</protein>
<dbReference type="Proteomes" id="UP000217790">
    <property type="component" value="Unassembled WGS sequence"/>
</dbReference>
<proteinExistence type="predicted"/>
<accession>A0A2H3CFJ6</accession>
<sequence length="97" mass="11496">YQEEKKKRLEEKQRGLHSICMEMETRCWQEDKEKITLNKQTLSHQLKGVCSLAETNAEWHSRFNNEEQEAIITYTINVVQRGFPLSPWCISEIANQI</sequence>
<name>A0A2H3CFJ6_ARMGA</name>
<gene>
    <name evidence="1" type="ORF">ARMGADRAFT_863860</name>
</gene>
<dbReference type="InParanoid" id="A0A2H3CFJ6"/>
<keyword evidence="2" id="KW-1185">Reference proteome</keyword>
<evidence type="ECO:0000313" key="1">
    <source>
        <dbReference type="EMBL" id="PBK81835.1"/>
    </source>
</evidence>